<feature type="domain" description="RNA polymerase sigma-70 region 4" evidence="5">
    <location>
        <begin position="150"/>
        <end position="199"/>
    </location>
</feature>
<accession>A0A415S226</accession>
<comment type="caution">
    <text evidence="6">The sequence shown here is derived from an EMBL/GenBank/DDBJ whole genome shotgun (WGS) entry which is preliminary data.</text>
</comment>
<dbReference type="SUPFAM" id="SSF88659">
    <property type="entry name" value="Sigma3 and sigma4 domains of RNA polymerase sigma factors"/>
    <property type="match status" value="1"/>
</dbReference>
<dbReference type="EMBL" id="QRQE01000075">
    <property type="protein sequence ID" value="RHM69172.1"/>
    <property type="molecule type" value="Genomic_DNA"/>
</dbReference>
<dbReference type="AlphaFoldDB" id="A0A415S226"/>
<dbReference type="GO" id="GO:0006352">
    <property type="term" value="P:DNA-templated transcription initiation"/>
    <property type="evidence" value="ECO:0007669"/>
    <property type="project" value="InterPro"/>
</dbReference>
<dbReference type="GO" id="GO:0016987">
    <property type="term" value="F:sigma factor activity"/>
    <property type="evidence" value="ECO:0007669"/>
    <property type="project" value="UniProtKB-KW"/>
</dbReference>
<evidence type="ECO:0000259" key="5">
    <source>
        <dbReference type="Pfam" id="PF04545"/>
    </source>
</evidence>
<protein>
    <submittedName>
        <fullName evidence="6">Sigma-70 family RNA polymerase sigma factor</fullName>
    </submittedName>
</protein>
<dbReference type="RefSeq" id="WP_118445364.1">
    <property type="nucleotide sequence ID" value="NZ_JBCPGC010000084.1"/>
</dbReference>
<keyword evidence="3" id="KW-0238">DNA-binding</keyword>
<dbReference type="InterPro" id="IPR007630">
    <property type="entry name" value="RNA_pol_sigma70_r4"/>
</dbReference>
<gene>
    <name evidence="6" type="ORF">DWZ50_18475</name>
</gene>
<keyword evidence="1" id="KW-0805">Transcription regulation</keyword>
<keyword evidence="2" id="KW-0731">Sigma factor</keyword>
<dbReference type="PANTHER" id="PTHR30385">
    <property type="entry name" value="SIGMA FACTOR F FLAGELLAR"/>
    <property type="match status" value="1"/>
</dbReference>
<sequence length="342" mass="39303">MLTLRELRNMVEVAEVEGRVPSVKALLEADIPIAVKEIVGEQTEIVVYRNGFVFYRVGNRATVFPLHPCREYIYESGEETFTNINESFFDNENWYIRLILEGEDRLAKNQEVRNGKKTVSYSAVAEDWDVLGEEDTTLAHMILCETMEEALLLLTENQRYVVERHYLDGITQRIIAKELGVSNQAVSDMIRKAIRKVQKAYGVDKQGKKTGRRGEDESRIDCDSHNFFNFPLMKISSYHKQLGSTVEFADMGTYYDVLYVSKIFTESKEPELPDYSVMFWGGSGYDLENRLPEEIENCYPELTKDTAYGFLTRGCPRKNHSFCITLEKDGYISRKAADLSGF</sequence>
<evidence type="ECO:0000256" key="3">
    <source>
        <dbReference type="ARBA" id="ARBA00023125"/>
    </source>
</evidence>
<evidence type="ECO:0000256" key="2">
    <source>
        <dbReference type="ARBA" id="ARBA00023082"/>
    </source>
</evidence>
<organism evidence="6 7">
    <name type="scientific">Mediterraneibacter gnavus</name>
    <name type="common">Ruminococcus gnavus</name>
    <dbReference type="NCBI Taxonomy" id="33038"/>
    <lineage>
        <taxon>Bacteria</taxon>
        <taxon>Bacillati</taxon>
        <taxon>Bacillota</taxon>
        <taxon>Clostridia</taxon>
        <taxon>Lachnospirales</taxon>
        <taxon>Lachnospiraceae</taxon>
        <taxon>Mediterraneibacter</taxon>
    </lineage>
</organism>
<keyword evidence="4" id="KW-0804">Transcription</keyword>
<dbReference type="Gene3D" id="1.10.10.10">
    <property type="entry name" value="Winged helix-like DNA-binding domain superfamily/Winged helix DNA-binding domain"/>
    <property type="match status" value="1"/>
</dbReference>
<evidence type="ECO:0000313" key="7">
    <source>
        <dbReference type="Proteomes" id="UP000285610"/>
    </source>
</evidence>
<proteinExistence type="predicted"/>
<dbReference type="Pfam" id="PF04545">
    <property type="entry name" value="Sigma70_r4"/>
    <property type="match status" value="1"/>
</dbReference>
<name>A0A415S226_MEDGN</name>
<dbReference type="Proteomes" id="UP000285610">
    <property type="component" value="Unassembled WGS sequence"/>
</dbReference>
<evidence type="ECO:0000256" key="1">
    <source>
        <dbReference type="ARBA" id="ARBA00023015"/>
    </source>
</evidence>
<dbReference type="InterPro" id="IPR013324">
    <property type="entry name" value="RNA_pol_sigma_r3/r4-like"/>
</dbReference>
<dbReference type="InterPro" id="IPR036388">
    <property type="entry name" value="WH-like_DNA-bd_sf"/>
</dbReference>
<reference evidence="6 7" key="1">
    <citation type="submission" date="2018-08" db="EMBL/GenBank/DDBJ databases">
        <title>A genome reference for cultivated species of the human gut microbiota.</title>
        <authorList>
            <person name="Zou Y."/>
            <person name="Xue W."/>
            <person name="Luo G."/>
        </authorList>
    </citation>
    <scope>NUCLEOTIDE SEQUENCE [LARGE SCALE GENOMIC DNA]</scope>
    <source>
        <strain evidence="6 7">AF33-12</strain>
    </source>
</reference>
<dbReference type="CDD" id="cd06171">
    <property type="entry name" value="Sigma70_r4"/>
    <property type="match status" value="1"/>
</dbReference>
<evidence type="ECO:0000313" key="6">
    <source>
        <dbReference type="EMBL" id="RHM69172.1"/>
    </source>
</evidence>
<evidence type="ECO:0000256" key="4">
    <source>
        <dbReference type="ARBA" id="ARBA00023163"/>
    </source>
</evidence>
<dbReference type="GO" id="GO:0003677">
    <property type="term" value="F:DNA binding"/>
    <property type="evidence" value="ECO:0007669"/>
    <property type="project" value="UniProtKB-KW"/>
</dbReference>